<dbReference type="GeneID" id="110126146"/>
<sequence length="101" mass="11176">MGPSDSLCQGGVFFLTINFPTDCPFNPSKVAFTTRIYHPNINSNHSFSFTFLQSQWSLVLTVSKVLLCICSWLCDPGPDDPLVPEAAGIFKADRDKCNRTS</sequence>
<gene>
    <name evidence="3" type="primary">LOC110126146</name>
</gene>
<evidence type="ECO:0000313" key="2">
    <source>
        <dbReference type="Proteomes" id="UP001652640"/>
    </source>
</evidence>
<dbReference type="Gene3D" id="3.10.110.10">
    <property type="entry name" value="Ubiquitin Conjugating Enzyme"/>
    <property type="match status" value="1"/>
</dbReference>
<keyword evidence="2" id="KW-1185">Reference proteome</keyword>
<dbReference type="RefSeq" id="XP_070309151.1">
    <property type="nucleotide sequence ID" value="XM_070453050.1"/>
</dbReference>
<dbReference type="PANTHER" id="PTHR24068">
    <property type="entry name" value="UBIQUITIN-CONJUGATING ENZYME E2"/>
    <property type="match status" value="1"/>
</dbReference>
<dbReference type="SUPFAM" id="SSF54495">
    <property type="entry name" value="UBC-like"/>
    <property type="match status" value="1"/>
</dbReference>
<feature type="domain" description="UBC core" evidence="1">
    <location>
        <begin position="1"/>
        <end position="101"/>
    </location>
</feature>
<dbReference type="PROSITE" id="PS50127">
    <property type="entry name" value="UBC_2"/>
    <property type="match status" value="1"/>
</dbReference>
<dbReference type="SMART" id="SM00212">
    <property type="entry name" value="UBCc"/>
    <property type="match status" value="1"/>
</dbReference>
<evidence type="ECO:0000313" key="3">
    <source>
        <dbReference type="RefSeq" id="XP_070309151.1"/>
    </source>
</evidence>
<dbReference type="Pfam" id="PF00179">
    <property type="entry name" value="UQ_con"/>
    <property type="match status" value="1"/>
</dbReference>
<name>A0ABM4H0Q5_ODOVR</name>
<dbReference type="InterPro" id="IPR000608">
    <property type="entry name" value="UBC"/>
</dbReference>
<evidence type="ECO:0000259" key="1">
    <source>
        <dbReference type="PROSITE" id="PS50127"/>
    </source>
</evidence>
<protein>
    <submittedName>
        <fullName evidence="3">Ubiquitin-conjugating enzyme E2 D3-like</fullName>
    </submittedName>
</protein>
<organism evidence="2 3">
    <name type="scientific">Odocoileus virginianus</name>
    <name type="common">White-tailed deer</name>
    <dbReference type="NCBI Taxonomy" id="9874"/>
    <lineage>
        <taxon>Eukaryota</taxon>
        <taxon>Metazoa</taxon>
        <taxon>Chordata</taxon>
        <taxon>Craniata</taxon>
        <taxon>Vertebrata</taxon>
        <taxon>Euteleostomi</taxon>
        <taxon>Mammalia</taxon>
        <taxon>Eutheria</taxon>
        <taxon>Laurasiatheria</taxon>
        <taxon>Artiodactyla</taxon>
        <taxon>Ruminantia</taxon>
        <taxon>Pecora</taxon>
        <taxon>Cervidae</taxon>
        <taxon>Odocoileinae</taxon>
        <taxon>Odocoileus</taxon>
    </lineage>
</organism>
<accession>A0ABM4H0Q5</accession>
<reference evidence="2" key="1">
    <citation type="journal article" date="2022" name="J. Hered.">
        <title>A De Novo Chromosome-Level Genome Assembly of the White-Tailed Deer, Odocoileus Virginianus.</title>
        <authorList>
            <person name="London E.W."/>
            <person name="Roca A.L."/>
            <person name="Novakofski J.E."/>
            <person name="Mateus-Pinilla N.E."/>
        </authorList>
    </citation>
    <scope>NUCLEOTIDE SEQUENCE [LARGE SCALE GENOMIC DNA]</scope>
</reference>
<reference evidence="3" key="2">
    <citation type="submission" date="2025-08" db="UniProtKB">
        <authorList>
            <consortium name="RefSeq"/>
        </authorList>
    </citation>
    <scope>IDENTIFICATION</scope>
    <source>
        <tissue evidence="3">Tongue muscle</tissue>
    </source>
</reference>
<dbReference type="Proteomes" id="UP001652640">
    <property type="component" value="Chromosome 22"/>
</dbReference>
<proteinExistence type="predicted"/>
<dbReference type="InterPro" id="IPR016135">
    <property type="entry name" value="UBQ-conjugating_enzyme/RWD"/>
</dbReference>